<keyword evidence="18" id="KW-1185">Reference proteome</keyword>
<gene>
    <name evidence="16" type="ORF">C1702_00820</name>
    <name evidence="17" type="ORF">EV676_102177</name>
</gene>
<evidence type="ECO:0000313" key="19">
    <source>
        <dbReference type="Proteomes" id="UP000294772"/>
    </source>
</evidence>
<accession>A0A2S5T9G3</accession>
<evidence type="ECO:0000256" key="15">
    <source>
        <dbReference type="SAM" id="Phobius"/>
    </source>
</evidence>
<dbReference type="EMBL" id="PSNY01000001">
    <property type="protein sequence ID" value="PPE71572.1"/>
    <property type="molecule type" value="Genomic_DNA"/>
</dbReference>
<evidence type="ECO:0000256" key="14">
    <source>
        <dbReference type="PIRNR" id="PIRNR004638"/>
    </source>
</evidence>
<keyword evidence="11 14" id="KW-0408">Iron</keyword>
<dbReference type="GO" id="GO:0046872">
    <property type="term" value="F:metal ion binding"/>
    <property type="evidence" value="ECO:0007669"/>
    <property type="project" value="UniProtKB-UniRule"/>
</dbReference>
<keyword evidence="12 14" id="KW-0472">Membrane</keyword>
<keyword evidence="6 14" id="KW-0349">Heme</keyword>
<comment type="catalytic activity">
    <reaction evidence="13 14">
        <text>protoporphyrinogen IX + 3 A = protoporphyrin IX + 3 AH2</text>
        <dbReference type="Rhea" id="RHEA:62000"/>
        <dbReference type="ChEBI" id="CHEBI:13193"/>
        <dbReference type="ChEBI" id="CHEBI:17499"/>
        <dbReference type="ChEBI" id="CHEBI:57306"/>
        <dbReference type="ChEBI" id="CHEBI:57307"/>
    </reaction>
</comment>
<keyword evidence="10" id="KW-0560">Oxidoreductase</keyword>
<comment type="subcellular location">
    <subcellularLocation>
        <location evidence="1">Cell membrane</location>
        <topology evidence="1">Multi-pass membrane protein</topology>
    </subcellularLocation>
</comment>
<evidence type="ECO:0000256" key="7">
    <source>
        <dbReference type="ARBA" id="ARBA00022692"/>
    </source>
</evidence>
<feature type="transmembrane region" description="Helical" evidence="15">
    <location>
        <begin position="113"/>
        <end position="134"/>
    </location>
</feature>
<reference evidence="16 18" key="1">
    <citation type="submission" date="2018-02" db="EMBL/GenBank/DDBJ databases">
        <title>Reclassifiation of [Polyangium] brachysporum DSM 7029 as Guopingzhaonella breviflexa gen. nov., sp. nov., a member of the family Comamonadaceae.</title>
        <authorList>
            <person name="Tang B."/>
        </authorList>
    </citation>
    <scope>NUCLEOTIDE SEQUENCE [LARGE SCALE GENOMIC DNA]</scope>
    <source>
        <strain evidence="16 18">DSM 15344</strain>
    </source>
</reference>
<organism evidence="16 18">
    <name type="scientific">Caldimonas thermodepolymerans</name>
    <dbReference type="NCBI Taxonomy" id="215580"/>
    <lineage>
        <taxon>Bacteria</taxon>
        <taxon>Pseudomonadati</taxon>
        <taxon>Pseudomonadota</taxon>
        <taxon>Betaproteobacteria</taxon>
        <taxon>Burkholderiales</taxon>
        <taxon>Sphaerotilaceae</taxon>
        <taxon>Caldimonas</taxon>
    </lineage>
</organism>
<proteinExistence type="inferred from homology"/>
<evidence type="ECO:0000256" key="11">
    <source>
        <dbReference type="ARBA" id="ARBA00023004"/>
    </source>
</evidence>
<dbReference type="GO" id="GO:0070818">
    <property type="term" value="F:protoporphyrinogen oxidase activity"/>
    <property type="evidence" value="ECO:0007669"/>
    <property type="project" value="UniProtKB-UniRule"/>
</dbReference>
<dbReference type="GO" id="GO:0005886">
    <property type="term" value="C:plasma membrane"/>
    <property type="evidence" value="ECO:0007669"/>
    <property type="project" value="UniProtKB-SubCell"/>
</dbReference>
<keyword evidence="9 15" id="KW-1133">Transmembrane helix</keyword>
<evidence type="ECO:0000256" key="4">
    <source>
        <dbReference type="ARBA" id="ARBA00017504"/>
    </source>
</evidence>
<dbReference type="EC" id="1.3.99.-" evidence="14"/>
<dbReference type="UniPathway" id="UPA00251">
    <property type="reaction ID" value="UER00324"/>
</dbReference>
<dbReference type="InterPro" id="IPR005265">
    <property type="entry name" value="HemJ-like"/>
</dbReference>
<evidence type="ECO:0000313" key="16">
    <source>
        <dbReference type="EMBL" id="PPE71572.1"/>
    </source>
</evidence>
<dbReference type="PANTHER" id="PTHR40255:SF1">
    <property type="entry name" value="PROTOPORPHYRINOGEN IX OXIDASE"/>
    <property type="match status" value="1"/>
</dbReference>
<dbReference type="EMBL" id="SLXF01000002">
    <property type="protein sequence ID" value="TCP08669.1"/>
    <property type="molecule type" value="Genomic_DNA"/>
</dbReference>
<dbReference type="AlphaFoldDB" id="A0A2S5T9G3"/>
<comment type="function">
    <text evidence="14">Catalyzes the oxidation of protoporphyrinogen IX to protoporphyrin IX.</text>
</comment>
<feature type="transmembrane region" description="Helical" evidence="15">
    <location>
        <begin position="6"/>
        <end position="28"/>
    </location>
</feature>
<sequence length="138" mass="14487">MPWLKLLHIAALIVWCGALLYLPGAIAASSARSVGELFHAPHDQMARSLFTLVATPAALVAIASGTAVFLADQTLALWLIVKLTLVCALVLCHAACGVLLLRVERDRERPVGAACSLVALVALALIGAIAWLVLGKPF</sequence>
<keyword evidence="5 14" id="KW-1003">Cell membrane</keyword>
<protein>
    <recommendedName>
        <fullName evidence="4 14">Protoporphyrinogen IX oxidase</fullName>
        <ecNumber evidence="14">1.3.99.-</ecNumber>
    </recommendedName>
</protein>
<evidence type="ECO:0000256" key="5">
    <source>
        <dbReference type="ARBA" id="ARBA00022475"/>
    </source>
</evidence>
<dbReference type="Proteomes" id="UP000294772">
    <property type="component" value="Unassembled WGS sequence"/>
</dbReference>
<evidence type="ECO:0000256" key="3">
    <source>
        <dbReference type="ARBA" id="ARBA00006501"/>
    </source>
</evidence>
<comment type="caution">
    <text evidence="16">The sequence shown here is derived from an EMBL/GenBank/DDBJ whole genome shotgun (WGS) entry which is preliminary data.</text>
</comment>
<keyword evidence="7 15" id="KW-0812">Transmembrane</keyword>
<dbReference type="OrthoDB" id="5770094at2"/>
<comment type="pathway">
    <text evidence="2 14">Porphyrin-containing compound metabolism; protoporphyrin-IX biosynthesis; protoporphyrin-IX from protoporphyrinogen-IX: step 1/1.</text>
</comment>
<evidence type="ECO:0000256" key="12">
    <source>
        <dbReference type="ARBA" id="ARBA00023136"/>
    </source>
</evidence>
<evidence type="ECO:0000256" key="13">
    <source>
        <dbReference type="ARBA" id="ARBA00048390"/>
    </source>
</evidence>
<comment type="similarity">
    <text evidence="3 14">Belongs to the HemJ family.</text>
</comment>
<keyword evidence="8 14" id="KW-0479">Metal-binding</keyword>
<feature type="transmembrane region" description="Helical" evidence="15">
    <location>
        <begin position="49"/>
        <end position="71"/>
    </location>
</feature>
<evidence type="ECO:0000256" key="10">
    <source>
        <dbReference type="ARBA" id="ARBA00023002"/>
    </source>
</evidence>
<dbReference type="Proteomes" id="UP000239406">
    <property type="component" value="Unassembled WGS sequence"/>
</dbReference>
<dbReference type="PANTHER" id="PTHR40255">
    <property type="entry name" value="UPF0093 MEMBRANE PROTEIN SLR1790"/>
    <property type="match status" value="1"/>
</dbReference>
<reference evidence="17 19" key="2">
    <citation type="submission" date="2019-03" db="EMBL/GenBank/DDBJ databases">
        <title>Genomic Encyclopedia of Type Strains, Phase IV (KMG-IV): sequencing the most valuable type-strain genomes for metagenomic binning, comparative biology and taxonomic classification.</title>
        <authorList>
            <person name="Goeker M."/>
        </authorList>
    </citation>
    <scope>NUCLEOTIDE SEQUENCE [LARGE SCALE GENOMIC DNA]</scope>
    <source>
        <strain evidence="17 19">DSM 15264</strain>
    </source>
</reference>
<feature type="transmembrane region" description="Helical" evidence="15">
    <location>
        <begin position="77"/>
        <end position="101"/>
    </location>
</feature>
<evidence type="ECO:0000256" key="6">
    <source>
        <dbReference type="ARBA" id="ARBA00022617"/>
    </source>
</evidence>
<comment type="cofactor">
    <cofactor evidence="14">
        <name>heme b</name>
        <dbReference type="ChEBI" id="CHEBI:60344"/>
    </cofactor>
    <text evidence="14">Binds 1 heme b (iron(II)-protoporphyrin IX) group per subunit.</text>
</comment>
<dbReference type="RefSeq" id="WP_104355764.1">
    <property type="nucleotide sequence ID" value="NZ_CALFFA010000024.1"/>
</dbReference>
<dbReference type="PIRSF" id="PIRSF004638">
    <property type="entry name" value="UCP004638"/>
    <property type="match status" value="1"/>
</dbReference>
<evidence type="ECO:0000256" key="8">
    <source>
        <dbReference type="ARBA" id="ARBA00022723"/>
    </source>
</evidence>
<name>A0A2S5T9G3_9BURK</name>
<evidence type="ECO:0000313" key="18">
    <source>
        <dbReference type="Proteomes" id="UP000239406"/>
    </source>
</evidence>
<evidence type="ECO:0000256" key="9">
    <source>
        <dbReference type="ARBA" id="ARBA00022989"/>
    </source>
</evidence>
<dbReference type="Pfam" id="PF03653">
    <property type="entry name" value="UPF0093"/>
    <property type="match status" value="1"/>
</dbReference>
<evidence type="ECO:0000256" key="1">
    <source>
        <dbReference type="ARBA" id="ARBA00004651"/>
    </source>
</evidence>
<dbReference type="GO" id="GO:0006782">
    <property type="term" value="P:protoporphyrinogen IX biosynthetic process"/>
    <property type="evidence" value="ECO:0007669"/>
    <property type="project" value="UniProtKB-UniRule"/>
</dbReference>
<evidence type="ECO:0000256" key="2">
    <source>
        <dbReference type="ARBA" id="ARBA00005073"/>
    </source>
</evidence>
<evidence type="ECO:0000313" key="17">
    <source>
        <dbReference type="EMBL" id="TCP08669.1"/>
    </source>
</evidence>